<comment type="caution">
    <text evidence="1">The sequence shown here is derived from an EMBL/GenBank/DDBJ whole genome shotgun (WGS) entry which is preliminary data.</text>
</comment>
<dbReference type="EMBL" id="CM023475">
    <property type="protein sequence ID" value="KAH7945810.1"/>
    <property type="molecule type" value="Genomic_DNA"/>
</dbReference>
<reference evidence="1" key="1">
    <citation type="submission" date="2020-05" db="EMBL/GenBank/DDBJ databases">
        <title>Large-scale comparative analyses of tick genomes elucidate their genetic diversity and vector capacities.</title>
        <authorList>
            <person name="Jia N."/>
            <person name="Wang J."/>
            <person name="Shi W."/>
            <person name="Du L."/>
            <person name="Sun Y."/>
            <person name="Zhan W."/>
            <person name="Jiang J."/>
            <person name="Wang Q."/>
            <person name="Zhang B."/>
            <person name="Ji P."/>
            <person name="Sakyi L.B."/>
            <person name="Cui X."/>
            <person name="Yuan T."/>
            <person name="Jiang B."/>
            <person name="Yang W."/>
            <person name="Lam T.T.-Y."/>
            <person name="Chang Q."/>
            <person name="Ding S."/>
            <person name="Wang X."/>
            <person name="Zhu J."/>
            <person name="Ruan X."/>
            <person name="Zhao L."/>
            <person name="Wei J."/>
            <person name="Que T."/>
            <person name="Du C."/>
            <person name="Cheng J."/>
            <person name="Dai P."/>
            <person name="Han X."/>
            <person name="Huang E."/>
            <person name="Gao Y."/>
            <person name="Liu J."/>
            <person name="Shao H."/>
            <person name="Ye R."/>
            <person name="Li L."/>
            <person name="Wei W."/>
            <person name="Wang X."/>
            <person name="Wang C."/>
            <person name="Yang T."/>
            <person name="Huo Q."/>
            <person name="Li W."/>
            <person name="Guo W."/>
            <person name="Chen H."/>
            <person name="Zhou L."/>
            <person name="Ni X."/>
            <person name="Tian J."/>
            <person name="Zhou Y."/>
            <person name="Sheng Y."/>
            <person name="Liu T."/>
            <person name="Pan Y."/>
            <person name="Xia L."/>
            <person name="Li J."/>
            <person name="Zhao F."/>
            <person name="Cao W."/>
        </authorList>
    </citation>
    <scope>NUCLEOTIDE SEQUENCE</scope>
    <source>
        <strain evidence="1">Dsil-2018</strain>
    </source>
</reference>
<dbReference type="Proteomes" id="UP000821865">
    <property type="component" value="Chromosome 6"/>
</dbReference>
<name>A0ACB8CLX2_DERSI</name>
<organism evidence="1 2">
    <name type="scientific">Dermacentor silvarum</name>
    <name type="common">Tick</name>
    <dbReference type="NCBI Taxonomy" id="543639"/>
    <lineage>
        <taxon>Eukaryota</taxon>
        <taxon>Metazoa</taxon>
        <taxon>Ecdysozoa</taxon>
        <taxon>Arthropoda</taxon>
        <taxon>Chelicerata</taxon>
        <taxon>Arachnida</taxon>
        <taxon>Acari</taxon>
        <taxon>Parasitiformes</taxon>
        <taxon>Ixodida</taxon>
        <taxon>Ixodoidea</taxon>
        <taxon>Ixodidae</taxon>
        <taxon>Rhipicephalinae</taxon>
        <taxon>Dermacentor</taxon>
    </lineage>
</organism>
<evidence type="ECO:0000313" key="1">
    <source>
        <dbReference type="EMBL" id="KAH7945810.1"/>
    </source>
</evidence>
<proteinExistence type="predicted"/>
<protein>
    <submittedName>
        <fullName evidence="1">Uncharacterized protein</fullName>
    </submittedName>
</protein>
<accession>A0ACB8CLX2</accession>
<keyword evidence="2" id="KW-1185">Reference proteome</keyword>
<evidence type="ECO:0000313" key="2">
    <source>
        <dbReference type="Proteomes" id="UP000821865"/>
    </source>
</evidence>
<gene>
    <name evidence="1" type="ORF">HPB49_015886</name>
</gene>
<sequence length="71" mass="7500">MQTRILELPDLSLDDVVKAAQAMDAVAKDAGEIARATDSPSTEATVNKMATKGVTCSRCGGYHSPSQCHFC</sequence>